<keyword evidence="1" id="KW-0472">Membrane</keyword>
<sequence length="458" mass="51653">MRKRYRVSEFGVRLLRERIPPRKRLSFHFRVLRRRTSRQAKNICWEIAKGLLAMVECGRRIELRSAVVHVDSASRMQGRKISSVNIWHTANESNSAVARCSWANHNGSYTRSRSITIDTGIAHSYFAFYGILNERYYPFHPLRPVVINGGMVEGSRLPGRDANEIIKGRRLQCSAILSNRKLMPSSSNLAQWKRLAVHLLLGWAFVWRTMGRLCWSPSDTETGVPHIKGCSNFPVIVSVPTFRSGVAQSFDCPFPAVTLFESVTLRQTSWDQVADSVKLQCLASLEMTVVVEVLHKGAPHILAAIFAASIGYHALNGAFSVWTSFFVSTALQMLVAFLAPTVKGSRLFRTLNSLTIVSGFLWLVFLFWSTREFCFSPLGVSDYAPVTNEVLLMSVSVLWCCVVRIPGVKRTLIRRYLRSLLLIVISTLSVGIFFWALSCKWHHVFTGQSNVDYVPMGS</sequence>
<reference evidence="2" key="1">
    <citation type="submission" date="2013-11" db="EMBL/GenBank/DDBJ databases">
        <authorList>
            <person name="Aslett M."/>
        </authorList>
    </citation>
    <scope>NUCLEOTIDE SEQUENCE [LARGE SCALE GENOMIC DNA]</scope>
    <source>
        <strain evidence="2">Edinburgh</strain>
    </source>
</reference>
<evidence type="ECO:0000256" key="1">
    <source>
        <dbReference type="SAM" id="Phobius"/>
    </source>
</evidence>
<feature type="transmembrane region" description="Helical" evidence="1">
    <location>
        <begin position="419"/>
        <end position="437"/>
    </location>
</feature>
<reference evidence="2" key="2">
    <citation type="submission" date="2014-03" db="EMBL/GenBank/DDBJ databases">
        <title>The whipworm genome and dual-species transcriptomics of an intimate host-pathogen interaction.</title>
        <authorList>
            <person name="Foth B.J."/>
            <person name="Tsai I.J."/>
            <person name="Reid A.J."/>
            <person name="Bancroft A.J."/>
            <person name="Nichol S."/>
            <person name="Tracey A."/>
            <person name="Holroyd N."/>
            <person name="Cotton J.A."/>
            <person name="Stanley E.J."/>
            <person name="Zarowiecki M."/>
            <person name="Liu J.Z."/>
            <person name="Huckvale T."/>
            <person name="Cooper P.J."/>
            <person name="Grencis R.K."/>
            <person name="Berriman M."/>
        </authorList>
    </citation>
    <scope>NUCLEOTIDE SEQUENCE [LARGE SCALE GENOMIC DNA]</scope>
    <source>
        <strain evidence="2">Edinburgh</strain>
    </source>
</reference>
<evidence type="ECO:0000313" key="2">
    <source>
        <dbReference type="Proteomes" id="UP000046395"/>
    </source>
</evidence>
<name>A0A5S6Q0N0_TRIMR</name>
<dbReference type="Proteomes" id="UP000046395">
    <property type="component" value="Unassembled WGS sequence"/>
</dbReference>
<reference evidence="3 4" key="3">
    <citation type="submission" date="2019-12" db="UniProtKB">
        <authorList>
            <consortium name="WormBaseParasite"/>
        </authorList>
    </citation>
    <scope>IDENTIFICATION</scope>
</reference>
<keyword evidence="1" id="KW-1133">Transmembrane helix</keyword>
<feature type="transmembrane region" description="Helical" evidence="1">
    <location>
        <begin position="351"/>
        <end position="370"/>
    </location>
</feature>
<dbReference type="WBParaSite" id="TMUE_2000010309.1">
    <property type="protein sequence ID" value="TMUE_2000010309.1"/>
    <property type="gene ID" value="WBGene00292963"/>
</dbReference>
<accession>A0A5S6Q0N0</accession>
<dbReference type="WBParaSite" id="TMUE_0000000771.1">
    <property type="protein sequence ID" value="TMUE_0000000771.1"/>
    <property type="gene ID" value="WBGene00296695"/>
</dbReference>
<proteinExistence type="predicted"/>
<feature type="transmembrane region" description="Helical" evidence="1">
    <location>
        <begin position="390"/>
        <end position="407"/>
    </location>
</feature>
<evidence type="ECO:0000313" key="3">
    <source>
        <dbReference type="WBParaSite" id="TMUE_0000000771.1"/>
    </source>
</evidence>
<keyword evidence="2" id="KW-1185">Reference proteome</keyword>
<feature type="transmembrane region" description="Helical" evidence="1">
    <location>
        <begin position="321"/>
        <end position="339"/>
    </location>
</feature>
<organism evidence="2 3">
    <name type="scientific">Trichuris muris</name>
    <name type="common">Mouse whipworm</name>
    <dbReference type="NCBI Taxonomy" id="70415"/>
    <lineage>
        <taxon>Eukaryota</taxon>
        <taxon>Metazoa</taxon>
        <taxon>Ecdysozoa</taxon>
        <taxon>Nematoda</taxon>
        <taxon>Enoplea</taxon>
        <taxon>Dorylaimia</taxon>
        <taxon>Trichinellida</taxon>
        <taxon>Trichuridae</taxon>
        <taxon>Trichuris</taxon>
    </lineage>
</organism>
<keyword evidence="1" id="KW-0812">Transmembrane</keyword>
<evidence type="ECO:0000313" key="4">
    <source>
        <dbReference type="WBParaSite" id="TMUE_2000010309.1"/>
    </source>
</evidence>
<protein>
    <submittedName>
        <fullName evidence="3 4">Uncharacterized protein</fullName>
    </submittedName>
</protein>
<dbReference type="AlphaFoldDB" id="A0A5S6Q0N0"/>